<proteinExistence type="predicted"/>
<sequence length="50" mass="5231">MSGLLARSIFFPLNAPTSHPVSSIGLFLARGSGVAFSVLEIAEDPSAGWR</sequence>
<dbReference type="EMBL" id="BPVZ01000091">
    <property type="protein sequence ID" value="GKV31478.1"/>
    <property type="molecule type" value="Genomic_DNA"/>
</dbReference>
<organism evidence="1 2">
    <name type="scientific">Rubroshorea leprosula</name>
    <dbReference type="NCBI Taxonomy" id="152421"/>
    <lineage>
        <taxon>Eukaryota</taxon>
        <taxon>Viridiplantae</taxon>
        <taxon>Streptophyta</taxon>
        <taxon>Embryophyta</taxon>
        <taxon>Tracheophyta</taxon>
        <taxon>Spermatophyta</taxon>
        <taxon>Magnoliopsida</taxon>
        <taxon>eudicotyledons</taxon>
        <taxon>Gunneridae</taxon>
        <taxon>Pentapetalae</taxon>
        <taxon>rosids</taxon>
        <taxon>malvids</taxon>
        <taxon>Malvales</taxon>
        <taxon>Dipterocarpaceae</taxon>
        <taxon>Rubroshorea</taxon>
    </lineage>
</organism>
<dbReference type="Proteomes" id="UP001054252">
    <property type="component" value="Unassembled WGS sequence"/>
</dbReference>
<name>A0AAV5L2K4_9ROSI</name>
<gene>
    <name evidence="1" type="ORF">SLEP1_g40163</name>
</gene>
<comment type="caution">
    <text evidence="1">The sequence shown here is derived from an EMBL/GenBank/DDBJ whole genome shotgun (WGS) entry which is preliminary data.</text>
</comment>
<protein>
    <submittedName>
        <fullName evidence="1">Uncharacterized protein</fullName>
    </submittedName>
</protein>
<keyword evidence="2" id="KW-1185">Reference proteome</keyword>
<dbReference type="AlphaFoldDB" id="A0AAV5L2K4"/>
<evidence type="ECO:0000313" key="1">
    <source>
        <dbReference type="EMBL" id="GKV31478.1"/>
    </source>
</evidence>
<reference evidence="1 2" key="1">
    <citation type="journal article" date="2021" name="Commun. Biol.">
        <title>The genome of Shorea leprosula (Dipterocarpaceae) highlights the ecological relevance of drought in aseasonal tropical rainforests.</title>
        <authorList>
            <person name="Ng K.K.S."/>
            <person name="Kobayashi M.J."/>
            <person name="Fawcett J.A."/>
            <person name="Hatakeyama M."/>
            <person name="Paape T."/>
            <person name="Ng C.H."/>
            <person name="Ang C.C."/>
            <person name="Tnah L.H."/>
            <person name="Lee C.T."/>
            <person name="Nishiyama T."/>
            <person name="Sese J."/>
            <person name="O'Brien M.J."/>
            <person name="Copetti D."/>
            <person name="Mohd Noor M.I."/>
            <person name="Ong R.C."/>
            <person name="Putra M."/>
            <person name="Sireger I.Z."/>
            <person name="Indrioko S."/>
            <person name="Kosugi Y."/>
            <person name="Izuno A."/>
            <person name="Isagi Y."/>
            <person name="Lee S.L."/>
            <person name="Shimizu K.K."/>
        </authorList>
    </citation>
    <scope>NUCLEOTIDE SEQUENCE [LARGE SCALE GENOMIC DNA]</scope>
    <source>
        <strain evidence="1">214</strain>
    </source>
</reference>
<accession>A0AAV5L2K4</accession>
<evidence type="ECO:0000313" key="2">
    <source>
        <dbReference type="Proteomes" id="UP001054252"/>
    </source>
</evidence>